<proteinExistence type="predicted"/>
<keyword evidence="3" id="KW-0067">ATP-binding</keyword>
<dbReference type="HOGENOM" id="CLU_008255_1_1_12"/>
<feature type="domain" description="Aminoacyl-transfer RNA synthetases class-II family profile" evidence="4">
    <location>
        <begin position="6"/>
        <end position="304"/>
    </location>
</feature>
<dbReference type="PANTHER" id="PTHR42918:SF6">
    <property type="entry name" value="ELONGATION FACTOR P--(R)-BETA-LYSINE LIGASE"/>
    <property type="match status" value="1"/>
</dbReference>
<dbReference type="GO" id="GO:0005524">
    <property type="term" value="F:ATP binding"/>
    <property type="evidence" value="ECO:0007669"/>
    <property type="project" value="InterPro"/>
</dbReference>
<dbReference type="STRING" id="869212.Turpa_0278"/>
<dbReference type="GO" id="GO:0000049">
    <property type="term" value="F:tRNA binding"/>
    <property type="evidence" value="ECO:0007669"/>
    <property type="project" value="TreeGrafter"/>
</dbReference>
<keyword evidence="2" id="KW-0547">Nucleotide-binding</keyword>
<dbReference type="GO" id="GO:0006430">
    <property type="term" value="P:lysyl-tRNA aminoacylation"/>
    <property type="evidence" value="ECO:0007669"/>
    <property type="project" value="TreeGrafter"/>
</dbReference>
<reference evidence="5 6" key="1">
    <citation type="submission" date="2012-06" db="EMBL/GenBank/DDBJ databases">
        <title>The complete chromosome of genome of Turneriella parva DSM 21527.</title>
        <authorList>
            <consortium name="US DOE Joint Genome Institute (JGI-PGF)"/>
            <person name="Lucas S."/>
            <person name="Han J."/>
            <person name="Lapidus A."/>
            <person name="Bruce D."/>
            <person name="Goodwin L."/>
            <person name="Pitluck S."/>
            <person name="Peters L."/>
            <person name="Kyrpides N."/>
            <person name="Mavromatis K."/>
            <person name="Ivanova N."/>
            <person name="Mikhailova N."/>
            <person name="Chertkov O."/>
            <person name="Detter J.C."/>
            <person name="Tapia R."/>
            <person name="Han C."/>
            <person name="Land M."/>
            <person name="Hauser L."/>
            <person name="Markowitz V."/>
            <person name="Cheng J.-F."/>
            <person name="Hugenholtz P."/>
            <person name="Woyke T."/>
            <person name="Wu D."/>
            <person name="Gronow S."/>
            <person name="Wellnitz S."/>
            <person name="Brambilla E."/>
            <person name="Klenk H.-P."/>
            <person name="Eisen J.A."/>
        </authorList>
    </citation>
    <scope>NUCLEOTIDE SEQUENCE [LARGE SCALE GENOMIC DNA]</scope>
    <source>
        <strain evidence="6">ATCC BAA-1111 / DSM 21527 / NCTC 11395 / H</strain>
    </source>
</reference>
<dbReference type="GO" id="GO:0004824">
    <property type="term" value="F:lysine-tRNA ligase activity"/>
    <property type="evidence" value="ECO:0007669"/>
    <property type="project" value="TreeGrafter"/>
</dbReference>
<dbReference type="PROSITE" id="PS50862">
    <property type="entry name" value="AA_TRNA_LIGASE_II"/>
    <property type="match status" value="1"/>
</dbReference>
<evidence type="ECO:0000256" key="1">
    <source>
        <dbReference type="ARBA" id="ARBA00022598"/>
    </source>
</evidence>
<evidence type="ECO:0000256" key="2">
    <source>
        <dbReference type="ARBA" id="ARBA00022741"/>
    </source>
</evidence>
<keyword evidence="6" id="KW-1185">Reference proteome</keyword>
<evidence type="ECO:0000256" key="3">
    <source>
        <dbReference type="ARBA" id="ARBA00022840"/>
    </source>
</evidence>
<protein>
    <submittedName>
        <fullName evidence="5">tRNA synthetase class II (D K and N)</fullName>
    </submittedName>
</protein>
<dbReference type="InterPro" id="IPR006195">
    <property type="entry name" value="aa-tRNA-synth_II"/>
</dbReference>
<dbReference type="Pfam" id="PF00152">
    <property type="entry name" value="tRNA-synt_2"/>
    <property type="match status" value="1"/>
</dbReference>
<dbReference type="PANTHER" id="PTHR42918">
    <property type="entry name" value="LYSYL-TRNA SYNTHETASE"/>
    <property type="match status" value="1"/>
</dbReference>
<dbReference type="InterPro" id="IPR045864">
    <property type="entry name" value="aa-tRNA-synth_II/BPL/LPL"/>
</dbReference>
<organism evidence="5 6">
    <name type="scientific">Turneriella parva (strain ATCC BAA-1111 / DSM 21527 / NCTC 11395 / H)</name>
    <name type="common">Leptospira parva</name>
    <dbReference type="NCBI Taxonomy" id="869212"/>
    <lineage>
        <taxon>Bacteria</taxon>
        <taxon>Pseudomonadati</taxon>
        <taxon>Spirochaetota</taxon>
        <taxon>Spirochaetia</taxon>
        <taxon>Leptospirales</taxon>
        <taxon>Leptospiraceae</taxon>
        <taxon>Turneriella</taxon>
    </lineage>
</organism>
<keyword evidence="1" id="KW-0436">Ligase</keyword>
<dbReference type="EMBL" id="CP002959">
    <property type="protein sequence ID" value="AFM10938.1"/>
    <property type="molecule type" value="Genomic_DNA"/>
</dbReference>
<dbReference type="KEGG" id="tpx:Turpa_0278"/>
<dbReference type="RefSeq" id="WP_014801459.1">
    <property type="nucleotide sequence ID" value="NC_018020.1"/>
</dbReference>
<evidence type="ECO:0000313" key="5">
    <source>
        <dbReference type="EMBL" id="AFM10938.1"/>
    </source>
</evidence>
<dbReference type="PATRIC" id="fig|869212.3.peg.239"/>
<dbReference type="Proteomes" id="UP000006048">
    <property type="component" value="Chromosome"/>
</dbReference>
<dbReference type="OrthoDB" id="9802326at2"/>
<dbReference type="AlphaFoldDB" id="I4B0Y1"/>
<keyword evidence="5" id="KW-0030">Aminoacyl-tRNA synthetase</keyword>
<gene>
    <name evidence="5" type="ordered locus">Turpa_0278</name>
</gene>
<sequence>MNPAVLRSEAIRAARGFFAAEHLLEVRTNRLVSSAAMEPYIDGFAITGADGNHLGYLATSPEFALKKLFSAELGASPAAQGIYEIAPVFRDDRPGKNHSSEFTMLEWYRRDYTLAEIISQALRLINHLAATMRISEFHAGVTEFQITAEFEKILQRPLPADKFRYTQVYKEHFGALPHHVNPLDAEIACFNLLFDAWLLPVIKNQAGLVCVSGYPECLAAMARVTHGIAERTEIFYAGLELANAYCEEYDAGTIRERWAANNEIRRLRGVAEHPLDERLLETLSCMKGVSGIAVGLERLLIAFFPQLSARSFSES</sequence>
<evidence type="ECO:0000313" key="6">
    <source>
        <dbReference type="Proteomes" id="UP000006048"/>
    </source>
</evidence>
<name>I4B0Y1_TURPD</name>
<dbReference type="Gene3D" id="3.30.930.10">
    <property type="entry name" value="Bira Bifunctional Protein, Domain 2"/>
    <property type="match status" value="1"/>
</dbReference>
<dbReference type="SUPFAM" id="SSF55681">
    <property type="entry name" value="Class II aaRS and biotin synthetases"/>
    <property type="match status" value="1"/>
</dbReference>
<dbReference type="GO" id="GO:0005829">
    <property type="term" value="C:cytosol"/>
    <property type="evidence" value="ECO:0007669"/>
    <property type="project" value="TreeGrafter"/>
</dbReference>
<evidence type="ECO:0000259" key="4">
    <source>
        <dbReference type="PROSITE" id="PS50862"/>
    </source>
</evidence>
<dbReference type="InterPro" id="IPR004364">
    <property type="entry name" value="Aa-tRNA-synt_II"/>
</dbReference>
<accession>I4B0Y1</accession>